<reference evidence="2" key="4">
    <citation type="submission" date="2025-09" db="UniProtKB">
        <authorList>
            <consortium name="Ensembl"/>
        </authorList>
    </citation>
    <scope>IDENTIFICATION</scope>
</reference>
<evidence type="ECO:0000256" key="1">
    <source>
        <dbReference type="SAM" id="Phobius"/>
    </source>
</evidence>
<dbReference type="AlphaFoldDB" id="H2XYA2"/>
<name>H2XYA2_CIOIN</name>
<reference evidence="2" key="2">
    <citation type="journal article" date="2008" name="Genome Biol.">
        <title>Improved genome assembly and evidence-based global gene model set for the chordate Ciona intestinalis: new insight into intron and operon populations.</title>
        <authorList>
            <person name="Satou Y."/>
            <person name="Mineta K."/>
            <person name="Ogasawara M."/>
            <person name="Sasakura Y."/>
            <person name="Shoguchi E."/>
            <person name="Ueno K."/>
            <person name="Yamada L."/>
            <person name="Matsumoto J."/>
            <person name="Wasserscheid J."/>
            <person name="Dewar K."/>
            <person name="Wiley G.B."/>
            <person name="Macmil S.L."/>
            <person name="Roe B.A."/>
            <person name="Zeller R.W."/>
            <person name="Hastings K.E."/>
            <person name="Lemaire P."/>
            <person name="Lindquist E."/>
            <person name="Endo T."/>
            <person name="Hotta K."/>
            <person name="Inaba K."/>
        </authorList>
    </citation>
    <scope>NUCLEOTIDE SEQUENCE [LARGE SCALE GENOMIC DNA]</scope>
    <source>
        <strain evidence="2">wild type</strain>
    </source>
</reference>
<dbReference type="Proteomes" id="UP000008144">
    <property type="component" value="Chromosome 8"/>
</dbReference>
<organism evidence="2 3">
    <name type="scientific">Ciona intestinalis</name>
    <name type="common">Transparent sea squirt</name>
    <name type="synonym">Ascidia intestinalis</name>
    <dbReference type="NCBI Taxonomy" id="7719"/>
    <lineage>
        <taxon>Eukaryota</taxon>
        <taxon>Metazoa</taxon>
        <taxon>Chordata</taxon>
        <taxon>Tunicata</taxon>
        <taxon>Ascidiacea</taxon>
        <taxon>Phlebobranchia</taxon>
        <taxon>Cionidae</taxon>
        <taxon>Ciona</taxon>
    </lineage>
</organism>
<proteinExistence type="predicted"/>
<keyword evidence="1" id="KW-1133">Transmembrane helix</keyword>
<protein>
    <submittedName>
        <fullName evidence="2">Uncharacterized protein</fullName>
    </submittedName>
</protein>
<feature type="transmembrane region" description="Helical" evidence="1">
    <location>
        <begin position="23"/>
        <end position="40"/>
    </location>
</feature>
<keyword evidence="1" id="KW-0812">Transmembrane</keyword>
<accession>H2XYA2</accession>
<keyword evidence="3" id="KW-1185">Reference proteome</keyword>
<dbReference type="InParanoid" id="H2XYA2"/>
<dbReference type="EMBL" id="EAAA01002713">
    <property type="status" value="NOT_ANNOTATED_CDS"/>
    <property type="molecule type" value="Genomic_DNA"/>
</dbReference>
<sequence length="44" mass="5080">MLTTINCIICMHGCKLLVQCTRFFHWITQMLLLVLVDLVLTDGE</sequence>
<reference evidence="2" key="3">
    <citation type="submission" date="2025-08" db="UniProtKB">
        <authorList>
            <consortium name="Ensembl"/>
        </authorList>
    </citation>
    <scope>IDENTIFICATION</scope>
</reference>
<keyword evidence="1" id="KW-0472">Membrane</keyword>
<evidence type="ECO:0000313" key="2">
    <source>
        <dbReference type="Ensembl" id="ENSCINP00000034636.1"/>
    </source>
</evidence>
<dbReference type="HOGENOM" id="CLU_3226999_0_0_1"/>
<dbReference type="Ensembl" id="ENSCINT00000033987.1">
    <property type="protein sequence ID" value="ENSCINP00000034636.1"/>
    <property type="gene ID" value="ENSCING00000022750.1"/>
</dbReference>
<evidence type="ECO:0000313" key="3">
    <source>
        <dbReference type="Proteomes" id="UP000008144"/>
    </source>
</evidence>
<reference evidence="3" key="1">
    <citation type="journal article" date="2002" name="Science">
        <title>The draft genome of Ciona intestinalis: insights into chordate and vertebrate origins.</title>
        <authorList>
            <person name="Dehal P."/>
            <person name="Satou Y."/>
            <person name="Campbell R.K."/>
            <person name="Chapman J."/>
            <person name="Degnan B."/>
            <person name="De Tomaso A."/>
            <person name="Davidson B."/>
            <person name="Di Gregorio A."/>
            <person name="Gelpke M."/>
            <person name="Goodstein D.M."/>
            <person name="Harafuji N."/>
            <person name="Hastings K.E."/>
            <person name="Ho I."/>
            <person name="Hotta K."/>
            <person name="Huang W."/>
            <person name="Kawashima T."/>
            <person name="Lemaire P."/>
            <person name="Martinez D."/>
            <person name="Meinertzhagen I.A."/>
            <person name="Necula S."/>
            <person name="Nonaka M."/>
            <person name="Putnam N."/>
            <person name="Rash S."/>
            <person name="Saiga H."/>
            <person name="Satake M."/>
            <person name="Terry A."/>
            <person name="Yamada L."/>
            <person name="Wang H.G."/>
            <person name="Awazu S."/>
            <person name="Azumi K."/>
            <person name="Boore J."/>
            <person name="Branno M."/>
            <person name="Chin-Bow S."/>
            <person name="DeSantis R."/>
            <person name="Doyle S."/>
            <person name="Francino P."/>
            <person name="Keys D.N."/>
            <person name="Haga S."/>
            <person name="Hayashi H."/>
            <person name="Hino K."/>
            <person name="Imai K.S."/>
            <person name="Inaba K."/>
            <person name="Kano S."/>
            <person name="Kobayashi K."/>
            <person name="Kobayashi M."/>
            <person name="Lee B.I."/>
            <person name="Makabe K.W."/>
            <person name="Manohar C."/>
            <person name="Matassi G."/>
            <person name="Medina M."/>
            <person name="Mochizuki Y."/>
            <person name="Mount S."/>
            <person name="Morishita T."/>
            <person name="Miura S."/>
            <person name="Nakayama A."/>
            <person name="Nishizaka S."/>
            <person name="Nomoto H."/>
            <person name="Ohta F."/>
            <person name="Oishi K."/>
            <person name="Rigoutsos I."/>
            <person name="Sano M."/>
            <person name="Sasaki A."/>
            <person name="Sasakura Y."/>
            <person name="Shoguchi E."/>
            <person name="Shin-i T."/>
            <person name="Spagnuolo A."/>
            <person name="Stainier D."/>
            <person name="Suzuki M.M."/>
            <person name="Tassy O."/>
            <person name="Takatori N."/>
            <person name="Tokuoka M."/>
            <person name="Yagi K."/>
            <person name="Yoshizaki F."/>
            <person name="Wada S."/>
            <person name="Zhang C."/>
            <person name="Hyatt P.D."/>
            <person name="Larimer F."/>
            <person name="Detter C."/>
            <person name="Doggett N."/>
            <person name="Glavina T."/>
            <person name="Hawkins T."/>
            <person name="Richardson P."/>
            <person name="Lucas S."/>
            <person name="Kohara Y."/>
            <person name="Levine M."/>
            <person name="Satoh N."/>
            <person name="Rokhsar D.S."/>
        </authorList>
    </citation>
    <scope>NUCLEOTIDE SEQUENCE [LARGE SCALE GENOMIC DNA]</scope>
</reference>